<organism evidence="3 4">
    <name type="scientific">Adineta steineri</name>
    <dbReference type="NCBI Taxonomy" id="433720"/>
    <lineage>
        <taxon>Eukaryota</taxon>
        <taxon>Metazoa</taxon>
        <taxon>Spiralia</taxon>
        <taxon>Gnathifera</taxon>
        <taxon>Rotifera</taxon>
        <taxon>Eurotatoria</taxon>
        <taxon>Bdelloidea</taxon>
        <taxon>Adinetida</taxon>
        <taxon>Adinetidae</taxon>
        <taxon>Adineta</taxon>
    </lineage>
</organism>
<dbReference type="GO" id="GO:0000289">
    <property type="term" value="P:nuclear-transcribed mRNA poly(A) tail shortening"/>
    <property type="evidence" value="ECO:0007669"/>
    <property type="project" value="TreeGrafter"/>
</dbReference>
<evidence type="ECO:0000313" key="3">
    <source>
        <dbReference type="EMBL" id="CAF1324002.1"/>
    </source>
</evidence>
<dbReference type="InterPro" id="IPR036322">
    <property type="entry name" value="WD40_repeat_dom_sf"/>
</dbReference>
<dbReference type="Pfam" id="PF20770">
    <property type="entry name" value="PAN2_N"/>
    <property type="match status" value="1"/>
</dbReference>
<feature type="compositionally biased region" description="Low complexity" evidence="1">
    <location>
        <begin position="345"/>
        <end position="354"/>
    </location>
</feature>
<gene>
    <name evidence="3" type="ORF">QVE165_LOCUS32505</name>
</gene>
<dbReference type="EMBL" id="CAJNOM010000289">
    <property type="protein sequence ID" value="CAF1324002.1"/>
    <property type="molecule type" value="Genomic_DNA"/>
</dbReference>
<dbReference type="PANTHER" id="PTHR15728:SF0">
    <property type="entry name" value="PAN2-PAN3 DEADENYLATION COMPLEX CATALYTIC SUBUNIT PAN2"/>
    <property type="match status" value="1"/>
</dbReference>
<name>A0A815FIX1_9BILA</name>
<feature type="region of interest" description="Disordered" evidence="1">
    <location>
        <begin position="341"/>
        <end position="361"/>
    </location>
</feature>
<dbReference type="GO" id="GO:0004535">
    <property type="term" value="F:poly(A)-specific ribonuclease activity"/>
    <property type="evidence" value="ECO:0007669"/>
    <property type="project" value="TreeGrafter"/>
</dbReference>
<feature type="domain" description="PAN2-PAN3 deadenylation complex catalytic subunit PAN2 N-terminal" evidence="2">
    <location>
        <begin position="32"/>
        <end position="306"/>
    </location>
</feature>
<proteinExistence type="predicted"/>
<keyword evidence="4" id="KW-1185">Reference proteome</keyword>
<dbReference type="InterPro" id="IPR048841">
    <property type="entry name" value="PAN2_N"/>
</dbReference>
<protein>
    <recommendedName>
        <fullName evidence="2">PAN2-PAN3 deadenylation complex catalytic subunit PAN2 N-terminal domain-containing protein</fullName>
    </recommendedName>
</protein>
<evidence type="ECO:0000256" key="1">
    <source>
        <dbReference type="SAM" id="MobiDB-lite"/>
    </source>
</evidence>
<dbReference type="InterPro" id="IPR050785">
    <property type="entry name" value="PAN2-PAN3_catalytic_subunit"/>
</dbReference>
<dbReference type="InterPro" id="IPR015943">
    <property type="entry name" value="WD40/YVTN_repeat-like_dom_sf"/>
</dbReference>
<evidence type="ECO:0000259" key="2">
    <source>
        <dbReference type="Pfam" id="PF20770"/>
    </source>
</evidence>
<sequence>MDGTSDTPYAMDYSESMAFFNSAYNQTSTQSITATEFDIAQELLWAGSNEGRVASFYGCDLRKYTGFRVSTTSDIRSILSITEGPLILTSDSLSLYTRQGLNIFNHRAPYLDNMQCMLMPQSHKQKKIYIGGYNGQLCEMDFDKKTLLRQVTLDEGDCIILKYCTRNFIATGSTNGVVNLRDPNSLQVIQRFTPHHGSLSDIDINNMYLVTCGFTRKMDHMNLDRFLVVYDLRNMQQLAPVPVFIDPCFVHYHTMTSTSVMVASQQGHHTQVDLTGGLTQTYSPIINLTTNPAGIITTFSVSTIKKKEMSYRFAYPNGGATLGYSMDPTLMSAGYPSAYDDHQRSYSPESFSSESESDDSYEYRGRMITRDSRCSRDVVRARTPPPIIKRVVERAPTPEALVMERVIIRPQPQEIVERVIEQPRTPPPRIIQKEMHEEAPPPIVRTRVIKVDRPVRSGYSQPGSPYGNPCNALPSFSNGMIAGGGGYRSQSIAGSIGRPSLGHGGLDPNTSFSSESSFEYIPQTSMTPGMPPPSSAAMMMLPASSQQQQQSMGLMQQQQPVQQQLMYRPVQMQSAIPPIPSSYMPQNYMYPMPRPGMSFGYHPMMQHGRMIPSGMPMIASGNSLGPPTSNFSNQLSLFNPMAQQMVY</sequence>
<accession>A0A815FIX1</accession>
<dbReference type="Proteomes" id="UP000663832">
    <property type="component" value="Unassembled WGS sequence"/>
</dbReference>
<reference evidence="3" key="1">
    <citation type="submission" date="2021-02" db="EMBL/GenBank/DDBJ databases">
        <authorList>
            <person name="Nowell W R."/>
        </authorList>
    </citation>
    <scope>NUCLEOTIDE SEQUENCE</scope>
</reference>
<dbReference type="PANTHER" id="PTHR15728">
    <property type="entry name" value="DEADENYLATION COMPLEX CATALYTIC SUBUNIT PAN2"/>
    <property type="match status" value="1"/>
</dbReference>
<dbReference type="OrthoDB" id="16516at2759"/>
<dbReference type="Gene3D" id="2.130.10.10">
    <property type="entry name" value="YVTN repeat-like/Quinoprotein amine dehydrogenase"/>
    <property type="match status" value="1"/>
</dbReference>
<dbReference type="AlphaFoldDB" id="A0A815FIX1"/>
<dbReference type="GO" id="GO:0031251">
    <property type="term" value="C:PAN complex"/>
    <property type="evidence" value="ECO:0007669"/>
    <property type="project" value="TreeGrafter"/>
</dbReference>
<dbReference type="GO" id="GO:0000932">
    <property type="term" value="C:P-body"/>
    <property type="evidence" value="ECO:0007669"/>
    <property type="project" value="TreeGrafter"/>
</dbReference>
<comment type="caution">
    <text evidence="3">The sequence shown here is derived from an EMBL/GenBank/DDBJ whole genome shotgun (WGS) entry which is preliminary data.</text>
</comment>
<dbReference type="SUPFAM" id="SSF50978">
    <property type="entry name" value="WD40 repeat-like"/>
    <property type="match status" value="1"/>
</dbReference>
<evidence type="ECO:0000313" key="4">
    <source>
        <dbReference type="Proteomes" id="UP000663832"/>
    </source>
</evidence>